<dbReference type="RefSeq" id="XP_009177788.1">
    <property type="nucleotide sequence ID" value="XM_009179524.1"/>
</dbReference>
<dbReference type="PROSITE" id="PS50297">
    <property type="entry name" value="ANK_REP_REGION"/>
    <property type="match status" value="1"/>
</dbReference>
<keyword evidence="3" id="KW-1185">Reference proteome</keyword>
<dbReference type="EMBL" id="KL601000">
    <property type="protein sequence ID" value="KER18465.1"/>
    <property type="molecule type" value="Genomic_DNA"/>
</dbReference>
<dbReference type="OrthoDB" id="194358at2759"/>
<dbReference type="SUPFAM" id="SSF48403">
    <property type="entry name" value="Ankyrin repeat"/>
    <property type="match status" value="1"/>
</dbReference>
<feature type="non-terminal residue" evidence="2">
    <location>
        <position position="1"/>
    </location>
</feature>
<dbReference type="Proteomes" id="UP000054324">
    <property type="component" value="Unassembled WGS sequence"/>
</dbReference>
<evidence type="ECO:0000313" key="2">
    <source>
        <dbReference type="EMBL" id="KER18465.1"/>
    </source>
</evidence>
<accession>A0A074Z566</accession>
<reference evidence="2 3" key="1">
    <citation type="submission" date="2013-11" db="EMBL/GenBank/DDBJ databases">
        <title>Opisthorchis viverrini - life in the bile duct.</title>
        <authorList>
            <person name="Young N.D."/>
            <person name="Nagarajan N."/>
            <person name="Lin S.J."/>
            <person name="Korhonen P.K."/>
            <person name="Jex A.R."/>
            <person name="Hall R.S."/>
            <person name="Safavi-Hemami H."/>
            <person name="Kaewkong W."/>
            <person name="Bertrand D."/>
            <person name="Gao S."/>
            <person name="Seet Q."/>
            <person name="Wongkham S."/>
            <person name="Teh B.T."/>
            <person name="Wongkham C."/>
            <person name="Intapan P.M."/>
            <person name="Maleewong W."/>
            <person name="Yang X."/>
            <person name="Hu M."/>
            <person name="Wang Z."/>
            <person name="Hofmann A."/>
            <person name="Sternberg P.W."/>
            <person name="Tan P."/>
            <person name="Wang J."/>
            <person name="Gasser R.B."/>
        </authorList>
    </citation>
    <scope>NUCLEOTIDE SEQUENCE [LARGE SCALE GENOMIC DNA]</scope>
</reference>
<sequence>VRTLVNVLDDNGLSPLYLSLKFKQFDLAEYLLQNGALLDLIIGENERMPTAHYALMHNELEAVQFLIGHGFQ</sequence>
<feature type="non-terminal residue" evidence="2">
    <location>
        <position position="72"/>
    </location>
</feature>
<dbReference type="PROSITE" id="PS50088">
    <property type="entry name" value="ANK_REPEAT"/>
    <property type="match status" value="1"/>
</dbReference>
<name>A0A074Z566_OPIVI</name>
<evidence type="ECO:0000313" key="3">
    <source>
        <dbReference type="Proteomes" id="UP000054324"/>
    </source>
</evidence>
<proteinExistence type="predicted"/>
<dbReference type="AlphaFoldDB" id="A0A074Z566"/>
<dbReference type="InterPro" id="IPR036770">
    <property type="entry name" value="Ankyrin_rpt-contain_sf"/>
</dbReference>
<feature type="repeat" description="ANK" evidence="1">
    <location>
        <begin position="11"/>
        <end position="36"/>
    </location>
</feature>
<dbReference type="GeneID" id="20330201"/>
<dbReference type="KEGG" id="ovi:T265_16036"/>
<dbReference type="CTD" id="20330201"/>
<keyword evidence="1" id="KW-0040">ANK repeat</keyword>
<protein>
    <submittedName>
        <fullName evidence="2">Uncharacterized protein</fullName>
    </submittedName>
</protein>
<organism evidence="2 3">
    <name type="scientific">Opisthorchis viverrini</name>
    <name type="common">Southeast Asian liver fluke</name>
    <dbReference type="NCBI Taxonomy" id="6198"/>
    <lineage>
        <taxon>Eukaryota</taxon>
        <taxon>Metazoa</taxon>
        <taxon>Spiralia</taxon>
        <taxon>Lophotrochozoa</taxon>
        <taxon>Platyhelminthes</taxon>
        <taxon>Trematoda</taxon>
        <taxon>Digenea</taxon>
        <taxon>Opisthorchiida</taxon>
        <taxon>Opisthorchiata</taxon>
        <taxon>Opisthorchiidae</taxon>
        <taxon>Opisthorchis</taxon>
    </lineage>
</organism>
<dbReference type="Pfam" id="PF12796">
    <property type="entry name" value="Ank_2"/>
    <property type="match status" value="1"/>
</dbReference>
<dbReference type="Gene3D" id="1.25.40.20">
    <property type="entry name" value="Ankyrin repeat-containing domain"/>
    <property type="match status" value="1"/>
</dbReference>
<gene>
    <name evidence="2" type="ORF">T265_16036</name>
</gene>
<evidence type="ECO:0000256" key="1">
    <source>
        <dbReference type="PROSITE-ProRule" id="PRU00023"/>
    </source>
</evidence>
<dbReference type="InterPro" id="IPR002110">
    <property type="entry name" value="Ankyrin_rpt"/>
</dbReference>